<keyword evidence="2" id="KW-0812">Transmembrane</keyword>
<dbReference type="HOGENOM" id="CLU_000445_11_1_0"/>
<dbReference type="InterPro" id="IPR000160">
    <property type="entry name" value="GGDEF_dom"/>
</dbReference>
<dbReference type="NCBIfam" id="TIGR00254">
    <property type="entry name" value="GGDEF"/>
    <property type="match status" value="1"/>
</dbReference>
<dbReference type="GO" id="GO:1902201">
    <property type="term" value="P:negative regulation of bacterial-type flagellum-dependent cell motility"/>
    <property type="evidence" value="ECO:0007669"/>
    <property type="project" value="TreeGrafter"/>
</dbReference>
<dbReference type="EMBL" id="CP002454">
    <property type="protein sequence ID" value="ADV65768.1"/>
    <property type="molecule type" value="Genomic_DNA"/>
</dbReference>
<feature type="transmembrane region" description="Helical" evidence="2">
    <location>
        <begin position="101"/>
        <end position="118"/>
    </location>
</feature>
<dbReference type="PROSITE" id="PS50887">
    <property type="entry name" value="GGDEF"/>
    <property type="match status" value="1"/>
</dbReference>
<dbReference type="AlphaFoldDB" id="E8U330"/>
<feature type="transmembrane region" description="Helical" evidence="2">
    <location>
        <begin position="67"/>
        <end position="89"/>
    </location>
</feature>
<dbReference type="Pfam" id="PF00990">
    <property type="entry name" value="GGDEF"/>
    <property type="match status" value="1"/>
</dbReference>
<feature type="domain" description="GGDEF" evidence="3">
    <location>
        <begin position="221"/>
        <end position="351"/>
    </location>
</feature>
<dbReference type="GO" id="GO:0005886">
    <property type="term" value="C:plasma membrane"/>
    <property type="evidence" value="ECO:0007669"/>
    <property type="project" value="UniProtKB-SubCell"/>
</dbReference>
<dbReference type="GO" id="GO:0000155">
    <property type="term" value="F:phosphorelay sensor kinase activity"/>
    <property type="evidence" value="ECO:0007669"/>
    <property type="project" value="InterPro"/>
</dbReference>
<feature type="transmembrane region" description="Helical" evidence="2">
    <location>
        <begin position="167"/>
        <end position="185"/>
    </location>
</feature>
<dbReference type="CDD" id="cd01949">
    <property type="entry name" value="GGDEF"/>
    <property type="match status" value="1"/>
</dbReference>
<dbReference type="InterPro" id="IPR029787">
    <property type="entry name" value="Nucleotide_cyclase"/>
</dbReference>
<dbReference type="eggNOG" id="COG3706">
    <property type="taxonomic scope" value="Bacteria"/>
</dbReference>
<dbReference type="InterPro" id="IPR050469">
    <property type="entry name" value="Diguanylate_Cyclase"/>
</dbReference>
<dbReference type="PANTHER" id="PTHR45138:SF9">
    <property type="entry name" value="DIGUANYLATE CYCLASE DGCM-RELATED"/>
    <property type="match status" value="1"/>
</dbReference>
<dbReference type="STRING" id="709986.Deima_0104"/>
<dbReference type="FunFam" id="3.30.70.270:FF:000001">
    <property type="entry name" value="Diguanylate cyclase domain protein"/>
    <property type="match status" value="1"/>
</dbReference>
<dbReference type="RefSeq" id="WP_013555273.1">
    <property type="nucleotide sequence ID" value="NC_014958.1"/>
</dbReference>
<evidence type="ECO:0000259" key="3">
    <source>
        <dbReference type="PROSITE" id="PS50887"/>
    </source>
</evidence>
<keyword evidence="5" id="KW-1185">Reference proteome</keyword>
<evidence type="ECO:0000256" key="2">
    <source>
        <dbReference type="SAM" id="Phobius"/>
    </source>
</evidence>
<feature type="transmembrane region" description="Helical" evidence="2">
    <location>
        <begin position="130"/>
        <end position="147"/>
    </location>
</feature>
<dbReference type="InterPro" id="IPR043128">
    <property type="entry name" value="Rev_trsase/Diguanyl_cyclase"/>
</dbReference>
<dbReference type="Proteomes" id="UP000008635">
    <property type="component" value="Chromosome"/>
</dbReference>
<keyword evidence="2" id="KW-0472">Membrane</keyword>
<dbReference type="GO" id="GO:0052621">
    <property type="term" value="F:diguanylate cyclase activity"/>
    <property type="evidence" value="ECO:0007669"/>
    <property type="project" value="TreeGrafter"/>
</dbReference>
<dbReference type="GO" id="GO:0043709">
    <property type="term" value="P:cell adhesion involved in single-species biofilm formation"/>
    <property type="evidence" value="ECO:0007669"/>
    <property type="project" value="TreeGrafter"/>
</dbReference>
<evidence type="ECO:0000256" key="1">
    <source>
        <dbReference type="SAM" id="MobiDB-lite"/>
    </source>
</evidence>
<reference evidence="4 5" key="1">
    <citation type="journal article" date="2011" name="Stand. Genomic Sci.">
        <title>Complete genome sequence of Deinococcus maricopensis type strain (LB-34).</title>
        <authorList>
            <person name="Pukall R."/>
            <person name="Zeytun A."/>
            <person name="Lucas S."/>
            <person name="Lapidus A."/>
            <person name="Hammon N."/>
            <person name="Deshpande S."/>
            <person name="Nolan M."/>
            <person name="Cheng J.F."/>
            <person name="Pitluck S."/>
            <person name="Liolios K."/>
            <person name="Pagani I."/>
            <person name="Mikhailova N."/>
            <person name="Ivanova N."/>
            <person name="Mavromatis K."/>
            <person name="Pati A."/>
            <person name="Tapia R."/>
            <person name="Han C."/>
            <person name="Goodwin L."/>
            <person name="Chen A."/>
            <person name="Palaniappan K."/>
            <person name="Land M."/>
            <person name="Hauser L."/>
            <person name="Chang Y.J."/>
            <person name="Jeffries C.D."/>
            <person name="Brambilla E.M."/>
            <person name="Rohde M."/>
            <person name="Goker M."/>
            <person name="Detter J.C."/>
            <person name="Woyke T."/>
            <person name="Bristow J."/>
            <person name="Eisen J.A."/>
            <person name="Markowitz V."/>
            <person name="Hugenholtz P."/>
            <person name="Kyrpides N.C."/>
            <person name="Klenk H.P."/>
        </authorList>
    </citation>
    <scope>NUCLEOTIDE SEQUENCE [LARGE SCALE GENOMIC DNA]</scope>
    <source>
        <strain evidence="5">DSM 21211 / LMG 22137 / NRRL B-23946 / LB-34</strain>
    </source>
</reference>
<accession>E8U330</accession>
<dbReference type="Gene3D" id="3.30.70.270">
    <property type="match status" value="1"/>
</dbReference>
<sequence length="384" mass="41078">MDQLFVNFCVMVTFAFFRSFTFITAQHTDAAALQAWRAAITVANALLLCHYGLVVQGVSVDLGNAPIAAFAFSNGPLAALAAAAPLLAYRAVQAPTDALDAVMSTLLSIVAVMVIRTLRRHHGPPTPLEGVRNALGLFAVATLPAFLPAVSGQRSPADLWAPYLTEVIGSALALNIITAVMRAHFQVVHKTERYRTLMQLDPLTQLFNRRKFDEDIQQAPSPAYLLLLDLDHFKRVNDTHGHDAGDEVLRVTAQVLREAVRESDRVYRLGGEELAVLLAPCAAEAARGIAERIRRNVEQDVAARTGLPEPVTLSGGLMAVHGDQRTLLRAVDALLYTAKAAGRNRIATAPSTPAPVVVPGDVGERRPAAEEPVMSPARGGAAGG</sequence>
<feature type="region of interest" description="Disordered" evidence="1">
    <location>
        <begin position="357"/>
        <end position="384"/>
    </location>
</feature>
<feature type="transmembrane region" description="Helical" evidence="2">
    <location>
        <begin position="5"/>
        <end position="23"/>
    </location>
</feature>
<evidence type="ECO:0000313" key="5">
    <source>
        <dbReference type="Proteomes" id="UP000008635"/>
    </source>
</evidence>
<proteinExistence type="predicted"/>
<dbReference type="GO" id="GO:0071555">
    <property type="term" value="P:cell wall organization"/>
    <property type="evidence" value="ECO:0007669"/>
    <property type="project" value="InterPro"/>
</dbReference>
<organism evidence="4 5">
    <name type="scientific">Deinococcus maricopensis (strain DSM 21211 / LMG 22137 / NRRL B-23946 / LB-34)</name>
    <dbReference type="NCBI Taxonomy" id="709986"/>
    <lineage>
        <taxon>Bacteria</taxon>
        <taxon>Thermotogati</taxon>
        <taxon>Deinococcota</taxon>
        <taxon>Deinococci</taxon>
        <taxon>Deinococcales</taxon>
        <taxon>Deinococcaceae</taxon>
        <taxon>Deinococcus</taxon>
    </lineage>
</organism>
<feature type="transmembrane region" description="Helical" evidence="2">
    <location>
        <begin position="35"/>
        <end position="55"/>
    </location>
</feature>
<dbReference type="KEGG" id="dmr:Deima_0104"/>
<evidence type="ECO:0000313" key="4">
    <source>
        <dbReference type="EMBL" id="ADV65768.1"/>
    </source>
</evidence>
<keyword evidence="2" id="KW-1133">Transmembrane helix</keyword>
<protein>
    <submittedName>
        <fullName evidence="4">Diguanylate cyclase</fullName>
    </submittedName>
</protein>
<reference evidence="5" key="2">
    <citation type="submission" date="2011-01" db="EMBL/GenBank/DDBJ databases">
        <title>The complete genome of Deinococcus maricopensis DSM 21211.</title>
        <authorList>
            <consortium name="US DOE Joint Genome Institute (JGI-PGF)"/>
            <person name="Lucas S."/>
            <person name="Copeland A."/>
            <person name="Lapidus A."/>
            <person name="Goodwin L."/>
            <person name="Pitluck S."/>
            <person name="Kyrpides N."/>
            <person name="Mavromatis K."/>
            <person name="Pagani I."/>
            <person name="Ivanova N."/>
            <person name="Ovchinnikova G."/>
            <person name="Zeytun A."/>
            <person name="Detter J.C."/>
            <person name="Han C."/>
            <person name="Land M."/>
            <person name="Hauser L."/>
            <person name="Markowitz V."/>
            <person name="Cheng J.-F."/>
            <person name="Hugenholtz P."/>
            <person name="Woyke T."/>
            <person name="Wu D."/>
            <person name="Pukall R."/>
            <person name="Gehrich-Schroeter G."/>
            <person name="Brambilla E."/>
            <person name="Klenk H.-P."/>
            <person name="Eisen J.A."/>
        </authorList>
    </citation>
    <scope>NUCLEOTIDE SEQUENCE [LARGE SCALE GENOMIC DNA]</scope>
    <source>
        <strain evidence="5">DSM 21211 / LMG 22137 / NRRL B-23946 / LB-34</strain>
    </source>
</reference>
<dbReference type="PANTHER" id="PTHR45138">
    <property type="entry name" value="REGULATORY COMPONENTS OF SENSORY TRANSDUCTION SYSTEM"/>
    <property type="match status" value="1"/>
</dbReference>
<dbReference type="SMART" id="SM00267">
    <property type="entry name" value="GGDEF"/>
    <property type="match status" value="1"/>
</dbReference>
<name>E8U330_DEIML</name>
<gene>
    <name evidence="4" type="ordered locus">Deima_0104</name>
</gene>
<dbReference type="SUPFAM" id="SSF55073">
    <property type="entry name" value="Nucleotide cyclase"/>
    <property type="match status" value="1"/>
</dbReference>